<reference evidence="2" key="1">
    <citation type="journal article" date="2019" name="PLoS Negl. Trop. Dis.">
        <title>Revisiting the worldwide diversity of Leptospira species in the environment.</title>
        <authorList>
            <person name="Vincent A.T."/>
            <person name="Schiettekatte O."/>
            <person name="Bourhy P."/>
            <person name="Veyrier F.J."/>
            <person name="Picardeau M."/>
        </authorList>
    </citation>
    <scope>NUCLEOTIDE SEQUENCE [LARGE SCALE GENOMIC DNA]</scope>
    <source>
        <strain evidence="2">201800281</strain>
    </source>
</reference>
<proteinExistence type="predicted"/>
<protein>
    <submittedName>
        <fullName evidence="1">Uncharacterized protein</fullName>
    </submittedName>
</protein>
<gene>
    <name evidence="1" type="ORF">EHQ26_07670</name>
</gene>
<sequence>MAGDQALRILNAVLRVYKPILQKDDVNKILDQIRKGQYNFRNDRSSTTVQNNICDLRMAEGDFKPELSPKKTDSIQSRSIH</sequence>
<organism evidence="1 2">
    <name type="scientific">Leptospira bourretii</name>
    <dbReference type="NCBI Taxonomy" id="2484962"/>
    <lineage>
        <taxon>Bacteria</taxon>
        <taxon>Pseudomonadati</taxon>
        <taxon>Spirochaetota</taxon>
        <taxon>Spirochaetia</taxon>
        <taxon>Leptospirales</taxon>
        <taxon>Leptospiraceae</taxon>
        <taxon>Leptospira</taxon>
    </lineage>
</organism>
<dbReference type="Proteomes" id="UP000297918">
    <property type="component" value="Unassembled WGS sequence"/>
</dbReference>
<evidence type="ECO:0000313" key="2">
    <source>
        <dbReference type="Proteomes" id="UP000297918"/>
    </source>
</evidence>
<name>A0ABY2LHX8_9LEPT</name>
<accession>A0ABY2LHX8</accession>
<keyword evidence="2" id="KW-1185">Reference proteome</keyword>
<evidence type="ECO:0000313" key="1">
    <source>
        <dbReference type="EMBL" id="TGK93893.1"/>
    </source>
</evidence>
<dbReference type="EMBL" id="RQFL01000011">
    <property type="protein sequence ID" value="TGK93893.1"/>
    <property type="molecule type" value="Genomic_DNA"/>
</dbReference>
<comment type="caution">
    <text evidence="1">The sequence shown here is derived from an EMBL/GenBank/DDBJ whole genome shotgun (WGS) entry which is preliminary data.</text>
</comment>